<dbReference type="PANTHER" id="PTHR31669:SF283">
    <property type="entry name" value="PROTEIN FAR1-RELATED SEQUENCE"/>
    <property type="match status" value="1"/>
</dbReference>
<evidence type="ECO:0000259" key="4">
    <source>
        <dbReference type="PROSITE" id="PS50966"/>
    </source>
</evidence>
<dbReference type="EMBL" id="JASCZI010030886">
    <property type="protein sequence ID" value="MED6125200.1"/>
    <property type="molecule type" value="Genomic_DNA"/>
</dbReference>
<dbReference type="Proteomes" id="UP001341840">
    <property type="component" value="Unassembled WGS sequence"/>
</dbReference>
<dbReference type="PROSITE" id="PS50966">
    <property type="entry name" value="ZF_SWIM"/>
    <property type="match status" value="1"/>
</dbReference>
<dbReference type="InterPro" id="IPR031052">
    <property type="entry name" value="FHY3/FAR1"/>
</dbReference>
<reference evidence="5 6" key="1">
    <citation type="journal article" date="2023" name="Plants (Basel)">
        <title>Bridging the Gap: Combining Genomics and Transcriptomics Approaches to Understand Stylosanthes scabra, an Orphan Legume from the Brazilian Caatinga.</title>
        <authorList>
            <person name="Ferreira-Neto J.R.C."/>
            <person name="da Silva M.D."/>
            <person name="Binneck E."/>
            <person name="de Melo N.F."/>
            <person name="da Silva R.H."/>
            <person name="de Melo A.L.T.M."/>
            <person name="Pandolfi V."/>
            <person name="Bustamante F.O."/>
            <person name="Brasileiro-Vidal A.C."/>
            <person name="Benko-Iseppon A.M."/>
        </authorList>
    </citation>
    <scope>NUCLEOTIDE SEQUENCE [LARGE SCALE GENOMIC DNA]</scope>
    <source>
        <tissue evidence="5">Leaves</tissue>
    </source>
</reference>
<evidence type="ECO:0000256" key="3">
    <source>
        <dbReference type="SAM" id="MobiDB-lite"/>
    </source>
</evidence>
<evidence type="ECO:0000313" key="6">
    <source>
        <dbReference type="Proteomes" id="UP001341840"/>
    </source>
</evidence>
<dbReference type="PANTHER" id="PTHR31669">
    <property type="entry name" value="PROTEIN FAR1-RELATED SEQUENCE 10-RELATED"/>
    <property type="match status" value="1"/>
</dbReference>
<evidence type="ECO:0000313" key="5">
    <source>
        <dbReference type="EMBL" id="MED6125200.1"/>
    </source>
</evidence>
<comment type="function">
    <text evidence="2">Putative transcription activator involved in regulating light control of development.</text>
</comment>
<feature type="domain" description="SWIM-type" evidence="4">
    <location>
        <begin position="43"/>
        <end position="79"/>
    </location>
</feature>
<keyword evidence="1 2" id="KW-0863">Zinc-finger</keyword>
<evidence type="ECO:0000256" key="2">
    <source>
        <dbReference type="RuleBase" id="RU367018"/>
    </source>
</evidence>
<keyword evidence="2" id="KW-0862">Zinc</keyword>
<keyword evidence="6" id="KW-1185">Reference proteome</keyword>
<keyword evidence="2" id="KW-0479">Metal-binding</keyword>
<gene>
    <name evidence="5" type="ORF">PIB30_066456</name>
</gene>
<feature type="region of interest" description="Disordered" evidence="3">
    <location>
        <begin position="163"/>
        <end position="220"/>
    </location>
</feature>
<comment type="subcellular location">
    <subcellularLocation>
        <location evidence="2">Nucleus</location>
    </subcellularLocation>
</comment>
<proteinExistence type="inferred from homology"/>
<keyword evidence="2" id="KW-0539">Nucleus</keyword>
<comment type="caution">
    <text evidence="5">The sequence shown here is derived from an EMBL/GenBank/DDBJ whole genome shotgun (WGS) entry which is preliminary data.</text>
</comment>
<organism evidence="5 6">
    <name type="scientific">Stylosanthes scabra</name>
    <dbReference type="NCBI Taxonomy" id="79078"/>
    <lineage>
        <taxon>Eukaryota</taxon>
        <taxon>Viridiplantae</taxon>
        <taxon>Streptophyta</taxon>
        <taxon>Embryophyta</taxon>
        <taxon>Tracheophyta</taxon>
        <taxon>Spermatophyta</taxon>
        <taxon>Magnoliopsida</taxon>
        <taxon>eudicotyledons</taxon>
        <taxon>Gunneridae</taxon>
        <taxon>Pentapetalae</taxon>
        <taxon>rosids</taxon>
        <taxon>fabids</taxon>
        <taxon>Fabales</taxon>
        <taxon>Fabaceae</taxon>
        <taxon>Papilionoideae</taxon>
        <taxon>50 kb inversion clade</taxon>
        <taxon>dalbergioids sensu lato</taxon>
        <taxon>Dalbergieae</taxon>
        <taxon>Pterocarpus clade</taxon>
        <taxon>Stylosanthes</taxon>
    </lineage>
</organism>
<evidence type="ECO:0000256" key="1">
    <source>
        <dbReference type="PROSITE-ProRule" id="PRU00325"/>
    </source>
</evidence>
<sequence>MNQAQFMKKGDCMIQVLSRHGDMYSLKVDEQKLIGDQPVIDTYKVSFDLVVHECHCECNLFGSKATLCCHMLLTFSYFQVNEVPKCYISSRWSKNVRRKHTYIKSSHDVNCSDESNNIFRGLRSHFFNVAQEFVSDIEDASILHLSIEDALIKLYGHRASKLQSSVPNRQSSNPPESQRAINVDRLLSPPQVSTKGRPSNRRLGADLDKPIKNTTRRFFS</sequence>
<name>A0ABU6RMH7_9FABA</name>
<protein>
    <recommendedName>
        <fullName evidence="2">Protein FAR1-RELATED SEQUENCE</fullName>
    </recommendedName>
</protein>
<feature type="compositionally biased region" description="Polar residues" evidence="3">
    <location>
        <begin position="163"/>
        <end position="180"/>
    </location>
</feature>
<accession>A0ABU6RMH7</accession>
<dbReference type="InterPro" id="IPR007527">
    <property type="entry name" value="Znf_SWIM"/>
</dbReference>
<comment type="similarity">
    <text evidence="2">Belongs to the FHY3/FAR1 family.</text>
</comment>